<proteinExistence type="predicted"/>
<name>A0ABU5VXQ3_9BACT</name>
<dbReference type="EMBL" id="JAYGJQ010000002">
    <property type="protein sequence ID" value="MEA9357781.1"/>
    <property type="molecule type" value="Genomic_DNA"/>
</dbReference>
<keyword evidence="3" id="KW-1185">Reference proteome</keyword>
<accession>A0ABU5VXQ3</accession>
<comment type="caution">
    <text evidence="2">The sequence shown here is derived from an EMBL/GenBank/DDBJ whole genome shotgun (WGS) entry which is preliminary data.</text>
</comment>
<evidence type="ECO:0000313" key="3">
    <source>
        <dbReference type="Proteomes" id="UP001302274"/>
    </source>
</evidence>
<feature type="compositionally biased region" description="Pro residues" evidence="1">
    <location>
        <begin position="113"/>
        <end position="127"/>
    </location>
</feature>
<sequence length="432" mass="48431">MLDRSLKLILGFIMMVSLSTAMAVEEKLQVMVKKADLAKQETQSSDPAARKEPFSFLLNGMRQAVTGELVKNELDPDIFWKKIEEKNFSDADEINFFRPYFNRFNIVMDKAPTPAPAPAEAPKPTDPADPGILQTPAPKPVVAAQDQYQRATFSYEFDAVKIKSLFVETMTNLPDVTIKTFYIIPDISITDEMTWMDVGVTKKENFSGVIIDSWKKWAETQFKNFTNVVVLEKDFAEKPAGMNAESVTLKWTSTIKKSEVFQDRKSARYEVGAQYVLVNTKTNQSLLAFDFPLQKREVGISVPKDLSSTMASLIYNLLNSQTVKLTSALELNRASSTLSIVDIKVTGKHGLYDITQINSFLAERFKEYALASEMKSYSVDSSMISIKSTMNQEALYAALGKDGGKFPLNEQKILLFSPESKTFAIIPKEANN</sequence>
<protein>
    <submittedName>
        <fullName evidence="2">Uncharacterized protein</fullName>
    </submittedName>
</protein>
<dbReference type="Proteomes" id="UP001302274">
    <property type="component" value="Unassembled WGS sequence"/>
</dbReference>
<reference evidence="2 3" key="1">
    <citation type="submission" date="2023-11" db="EMBL/GenBank/DDBJ databases">
        <title>A Novel Polar Bacteriovorax (B. antarcticus) Isolated from the Biocrust in Antarctica.</title>
        <authorList>
            <person name="Mun W."/>
            <person name="Choi S.Y."/>
            <person name="Mitchell R.J."/>
        </authorList>
    </citation>
    <scope>NUCLEOTIDE SEQUENCE [LARGE SCALE GENOMIC DNA]</scope>
    <source>
        <strain evidence="2 3">PP10</strain>
    </source>
</reference>
<gene>
    <name evidence="2" type="ORF">SHI21_16235</name>
</gene>
<feature type="region of interest" description="Disordered" evidence="1">
    <location>
        <begin position="112"/>
        <end position="131"/>
    </location>
</feature>
<dbReference type="RefSeq" id="WP_323577935.1">
    <property type="nucleotide sequence ID" value="NZ_JAYGJQ010000002.1"/>
</dbReference>
<evidence type="ECO:0000313" key="2">
    <source>
        <dbReference type="EMBL" id="MEA9357781.1"/>
    </source>
</evidence>
<evidence type="ECO:0000256" key="1">
    <source>
        <dbReference type="SAM" id="MobiDB-lite"/>
    </source>
</evidence>
<organism evidence="2 3">
    <name type="scientific">Bacteriovorax antarcticus</name>
    <dbReference type="NCBI Taxonomy" id="3088717"/>
    <lineage>
        <taxon>Bacteria</taxon>
        <taxon>Pseudomonadati</taxon>
        <taxon>Bdellovibrionota</taxon>
        <taxon>Bacteriovoracia</taxon>
        <taxon>Bacteriovoracales</taxon>
        <taxon>Bacteriovoracaceae</taxon>
        <taxon>Bacteriovorax</taxon>
    </lineage>
</organism>